<dbReference type="CDD" id="cd06533">
    <property type="entry name" value="Glyco_transf_WecG_TagA"/>
    <property type="match status" value="1"/>
</dbReference>
<keyword evidence="1" id="KW-0328">Glycosyltransferase</keyword>
<evidence type="ECO:0000313" key="4">
    <source>
        <dbReference type="Proteomes" id="UP000593890"/>
    </source>
</evidence>
<dbReference type="PANTHER" id="PTHR34136">
    <property type="match status" value="1"/>
</dbReference>
<dbReference type="PANTHER" id="PTHR34136:SF1">
    <property type="entry name" value="UDP-N-ACETYL-D-MANNOSAMINURONIC ACID TRANSFERASE"/>
    <property type="match status" value="1"/>
</dbReference>
<evidence type="ECO:0000313" key="3">
    <source>
        <dbReference type="EMBL" id="BCI59807.1"/>
    </source>
</evidence>
<proteinExistence type="predicted"/>
<accession>A0A7I8CZ94</accession>
<dbReference type="AlphaFoldDB" id="A0A7I8CZ94"/>
<organism evidence="3 4">
    <name type="scientific">Solibaculum mannosilyticum</name>
    <dbReference type="NCBI Taxonomy" id="2780922"/>
    <lineage>
        <taxon>Bacteria</taxon>
        <taxon>Bacillati</taxon>
        <taxon>Bacillota</taxon>
        <taxon>Clostridia</taxon>
        <taxon>Eubacteriales</taxon>
        <taxon>Oscillospiraceae</taxon>
        <taxon>Solibaculum</taxon>
    </lineage>
</organism>
<name>A0A7I8CZ94_9FIRM</name>
<dbReference type="Proteomes" id="UP000593890">
    <property type="component" value="Chromosome"/>
</dbReference>
<dbReference type="RefSeq" id="WP_215533447.1">
    <property type="nucleotide sequence ID" value="NZ_AP023321.1"/>
</dbReference>
<evidence type="ECO:0000256" key="1">
    <source>
        <dbReference type="ARBA" id="ARBA00022676"/>
    </source>
</evidence>
<sequence length="241" mass="27367">MLKQYFENLYTGSQPEFFKRASLAMDQEEKLFVVTANPETMMIGVQDQDLDAVLCKPSTVIVPDGIGVVKGAQSLGIETQGRVTGVELAAHLIRHAGETNRSIYLYGAKEEVLQALVSRIQREHPGAVIAGCRNGYGQDDDEVFEEILRLKPDVILVALGIPRQELLIDRWLPRFSKGIFVGVGGSFDVLSGSKKRAPQFFVRCNLEWLYRIMKEPKRFGRFYRSNLRFFREVKQLKRLGR</sequence>
<reference evidence="4" key="1">
    <citation type="submission" date="2020-07" db="EMBL/GenBank/DDBJ databases">
        <title>Complete genome sequencing of Clostridia bacterium strain 12CBH8.</title>
        <authorList>
            <person name="Sakamoto M."/>
            <person name="Murakami T."/>
            <person name="Mori H."/>
        </authorList>
    </citation>
    <scope>NUCLEOTIDE SEQUENCE [LARGE SCALE GENOMIC DNA]</scope>
    <source>
        <strain evidence="4">12CBH8</strain>
    </source>
</reference>
<protein>
    <submittedName>
        <fullName evidence="3">Acetylglucosaminyldiphosphoundecaprenol acetyl-beta-D-mannosaminyltransferase</fullName>
    </submittedName>
</protein>
<dbReference type="GO" id="GO:0016758">
    <property type="term" value="F:hexosyltransferase activity"/>
    <property type="evidence" value="ECO:0007669"/>
    <property type="project" value="TreeGrafter"/>
</dbReference>
<dbReference type="NCBIfam" id="TIGR00696">
    <property type="entry name" value="wecG_tagA_cpsF"/>
    <property type="match status" value="1"/>
</dbReference>
<dbReference type="EMBL" id="AP023321">
    <property type="protein sequence ID" value="BCI59807.1"/>
    <property type="molecule type" value="Genomic_DNA"/>
</dbReference>
<dbReference type="KEGG" id="sman:C12CBH8_04460"/>
<dbReference type="InterPro" id="IPR004629">
    <property type="entry name" value="WecG_TagA_CpsF"/>
</dbReference>
<dbReference type="Pfam" id="PF03808">
    <property type="entry name" value="Glyco_tran_WecG"/>
    <property type="match status" value="1"/>
</dbReference>
<keyword evidence="4" id="KW-1185">Reference proteome</keyword>
<evidence type="ECO:0000256" key="2">
    <source>
        <dbReference type="ARBA" id="ARBA00022679"/>
    </source>
</evidence>
<gene>
    <name evidence="3" type="primary">tagA</name>
    <name evidence="3" type="ORF">C12CBH8_04460</name>
</gene>
<keyword evidence="2 3" id="KW-0808">Transferase</keyword>